<dbReference type="HOGENOM" id="CLU_274417_0_0_1"/>
<feature type="compositionally biased region" description="Basic and acidic residues" evidence="2">
    <location>
        <begin position="714"/>
        <end position="727"/>
    </location>
</feature>
<dbReference type="OrthoDB" id="3196294at2759"/>
<feature type="compositionally biased region" description="Basic and acidic residues" evidence="2">
    <location>
        <begin position="471"/>
        <end position="486"/>
    </location>
</feature>
<feature type="compositionally biased region" description="Polar residues" evidence="2">
    <location>
        <begin position="513"/>
        <end position="522"/>
    </location>
</feature>
<feature type="region of interest" description="Disordered" evidence="2">
    <location>
        <begin position="452"/>
        <end position="740"/>
    </location>
</feature>
<gene>
    <name evidence="3" type="ORF">M408DRAFT_325794</name>
</gene>
<feature type="compositionally biased region" description="Low complexity" evidence="2">
    <location>
        <begin position="632"/>
        <end position="644"/>
    </location>
</feature>
<feature type="compositionally biased region" description="Basic and acidic residues" evidence="2">
    <location>
        <begin position="57"/>
        <end position="77"/>
    </location>
</feature>
<feature type="compositionally biased region" description="Pro residues" evidence="2">
    <location>
        <begin position="577"/>
        <end position="590"/>
    </location>
</feature>
<feature type="compositionally biased region" description="Polar residues" evidence="2">
    <location>
        <begin position="1053"/>
        <end position="1073"/>
    </location>
</feature>
<feature type="compositionally biased region" description="Basic and acidic residues" evidence="2">
    <location>
        <begin position="645"/>
        <end position="664"/>
    </location>
</feature>
<dbReference type="STRING" id="933852.A0A0C3BSL7"/>
<sequence length="1168" mass="130265">MTDVERPLESDYFSHHQGDHGPPINVVNQIFQPDSMETFRSSPEHKSGPHKNNLSSKLERESRRQKKDQDRARLHQEVKDRLYDELRMHESIQSQLHGVRDSISKKRSYIDKAEQELKDLEKMVSEESLKEEKLAKEFAKLQVEFTAYQSKMEGAELELQRARDLTEELTTDRNNAKKEVLEMREERLRAAEQRRLDAARREGMMQGKLEGMYAGWEDGKIMGYREGRKTGAHIQHEEMRHKDWKALQRELPEYDRFEERIPSPISTFEGEVPDPLRRLPAPIILPPAPAPKKTRRPAPPPEIVYHNEDTIRQPRPVHSSPETIEESLPPVSLPPVSQPPTRSQRQTYQTHPISAPRSREEEEEEPRPRSRNRPRTNIPPPRPIFPSEESTWEPPPSRPETLQRSATQRAIGAIGGKIKRKREDIVPAPEEMDFAPFAAQLPRMAMATPLPQSQTLMPGRAIATPAPSVHRGQERPRSRYRDRDANSEEEFDEYIQRQREQLQQQERERGPLQNPSFLSRLNSVIRGGPSRPPVDPSAHPLAYQDVQQTPHMSRLESMEPSPSPSPRRSPSIGPGDVPAPIPVWNPPPSPRHPRPAFQDIFVPSLDAQGKFSLPPPHEMEGSAMEGAISQHPSRNPSPSPSNRSGRSEQRSRSQEFGRERDRSPGRLSHLGGSIKHTASAVLHAMPSRSKIRDEFRGRSRGNSPARTESPEPIDIARERSRSRDRSRSPIRPRSGMGLPDTFVDVPEHGLLRPEHIRVGPSVSGTTISEMVDNNTRGRTPNRQGTGMSYISERNSPGGISRMSILSNGALGLSRDPYDANFVTYPNASTTNLSMMDGDRGRRNSYNPVAGPGFPQPVHNNEFAPADFFPPRPPGAQRQYSDASIQDYNNTGRAPWDENSRFPPAPPSIRSMASGPPPQPPAKSPRSSSHPHPWSQRPVPNKVVMPPLLGGSNGQFPSPAPSSRGGFAGIGAGGGIHKRALSASAMSPAVGHNFDNHSTTRLSVAGSFAGSDSGRPPIAPKPHPPSRRNPIILDDPLPDVAPPQPHGAPRSWSGEKQQISRTIPSRSRHNSTAVRPTDLMGGTPLVTVEERSPYMQNPEGRRSTGSLLSVHSNRLQNDPAYAIESDLTAALEQEVEPIRPPSDEGPPKVARPSMGKRVSKVLKFGKKGK</sequence>
<feature type="region of interest" description="Disordered" evidence="2">
    <location>
        <begin position="832"/>
        <end position="974"/>
    </location>
</feature>
<feature type="region of interest" description="Disordered" evidence="2">
    <location>
        <begin position="987"/>
        <end position="1082"/>
    </location>
</feature>
<feature type="compositionally biased region" description="Gly residues" evidence="2">
    <location>
        <begin position="965"/>
        <end position="974"/>
    </location>
</feature>
<dbReference type="AlphaFoldDB" id="A0A0C3BSL7"/>
<reference evidence="3 4" key="1">
    <citation type="submission" date="2014-04" db="EMBL/GenBank/DDBJ databases">
        <authorList>
            <consortium name="DOE Joint Genome Institute"/>
            <person name="Kuo A."/>
            <person name="Zuccaro A."/>
            <person name="Kohler A."/>
            <person name="Nagy L.G."/>
            <person name="Floudas D."/>
            <person name="Copeland A."/>
            <person name="Barry K.W."/>
            <person name="Cichocki N."/>
            <person name="Veneault-Fourrey C."/>
            <person name="LaButti K."/>
            <person name="Lindquist E.A."/>
            <person name="Lipzen A."/>
            <person name="Lundell T."/>
            <person name="Morin E."/>
            <person name="Murat C."/>
            <person name="Sun H."/>
            <person name="Tunlid A."/>
            <person name="Henrissat B."/>
            <person name="Grigoriev I.V."/>
            <person name="Hibbett D.S."/>
            <person name="Martin F."/>
            <person name="Nordberg H.P."/>
            <person name="Cantor M.N."/>
            <person name="Hua S.X."/>
        </authorList>
    </citation>
    <scope>NUCLEOTIDE SEQUENCE [LARGE SCALE GENOMIC DNA]</scope>
    <source>
        <strain evidence="3 4">MAFF 305830</strain>
    </source>
</reference>
<evidence type="ECO:0000256" key="1">
    <source>
        <dbReference type="SAM" id="Coils"/>
    </source>
</evidence>
<proteinExistence type="predicted"/>
<feature type="region of interest" description="Disordered" evidence="2">
    <location>
        <begin position="758"/>
        <end position="788"/>
    </location>
</feature>
<feature type="region of interest" description="Disordered" evidence="2">
    <location>
        <begin position="279"/>
        <end position="425"/>
    </location>
</feature>
<organism evidence="3 4">
    <name type="scientific">Serendipita vermifera MAFF 305830</name>
    <dbReference type="NCBI Taxonomy" id="933852"/>
    <lineage>
        <taxon>Eukaryota</taxon>
        <taxon>Fungi</taxon>
        <taxon>Dikarya</taxon>
        <taxon>Basidiomycota</taxon>
        <taxon>Agaricomycotina</taxon>
        <taxon>Agaricomycetes</taxon>
        <taxon>Sebacinales</taxon>
        <taxon>Serendipitaceae</taxon>
        <taxon>Serendipita</taxon>
    </lineage>
</organism>
<evidence type="ECO:0000256" key="2">
    <source>
        <dbReference type="SAM" id="MobiDB-lite"/>
    </source>
</evidence>
<dbReference type="EMBL" id="KN824277">
    <property type="protein sequence ID" value="KIM34386.1"/>
    <property type="molecule type" value="Genomic_DNA"/>
</dbReference>
<feature type="region of interest" description="Disordered" evidence="2">
    <location>
        <begin position="1135"/>
        <end position="1168"/>
    </location>
</feature>
<feature type="region of interest" description="Disordered" evidence="2">
    <location>
        <begin position="1"/>
        <end position="77"/>
    </location>
</feature>
<feature type="compositionally biased region" description="Polar residues" evidence="2">
    <location>
        <begin position="341"/>
        <end position="351"/>
    </location>
</feature>
<feature type="compositionally biased region" description="Polar residues" evidence="2">
    <location>
        <begin position="762"/>
        <end position="788"/>
    </location>
</feature>
<keyword evidence="4" id="KW-1185">Reference proteome</keyword>
<feature type="compositionally biased region" description="Low complexity" evidence="2">
    <location>
        <begin position="923"/>
        <end position="937"/>
    </location>
</feature>
<name>A0A0C3BSL7_SERVB</name>
<feature type="compositionally biased region" description="Basic and acidic residues" evidence="2">
    <location>
        <begin position="494"/>
        <end position="510"/>
    </location>
</feature>
<feature type="compositionally biased region" description="Basic and acidic residues" evidence="2">
    <location>
        <begin position="1"/>
        <end position="19"/>
    </location>
</feature>
<feature type="compositionally biased region" description="Basic residues" evidence="2">
    <location>
        <begin position="1156"/>
        <end position="1168"/>
    </location>
</feature>
<dbReference type="Proteomes" id="UP000054097">
    <property type="component" value="Unassembled WGS sequence"/>
</dbReference>
<protein>
    <submittedName>
        <fullName evidence="3">Uncharacterized protein</fullName>
    </submittedName>
</protein>
<reference evidence="4" key="2">
    <citation type="submission" date="2015-01" db="EMBL/GenBank/DDBJ databases">
        <title>Evolutionary Origins and Diversification of the Mycorrhizal Mutualists.</title>
        <authorList>
            <consortium name="DOE Joint Genome Institute"/>
            <consortium name="Mycorrhizal Genomics Consortium"/>
            <person name="Kohler A."/>
            <person name="Kuo A."/>
            <person name="Nagy L.G."/>
            <person name="Floudas D."/>
            <person name="Copeland A."/>
            <person name="Barry K.W."/>
            <person name="Cichocki N."/>
            <person name="Veneault-Fourrey C."/>
            <person name="LaButti K."/>
            <person name="Lindquist E.A."/>
            <person name="Lipzen A."/>
            <person name="Lundell T."/>
            <person name="Morin E."/>
            <person name="Murat C."/>
            <person name="Riley R."/>
            <person name="Ohm R."/>
            <person name="Sun H."/>
            <person name="Tunlid A."/>
            <person name="Henrissat B."/>
            <person name="Grigoriev I.V."/>
            <person name="Hibbett D.S."/>
            <person name="Martin F."/>
        </authorList>
    </citation>
    <scope>NUCLEOTIDE SEQUENCE [LARGE SCALE GENOMIC DNA]</scope>
    <source>
        <strain evidence="4">MAFF 305830</strain>
    </source>
</reference>
<keyword evidence="1" id="KW-0175">Coiled coil</keyword>
<evidence type="ECO:0000313" key="3">
    <source>
        <dbReference type="EMBL" id="KIM34386.1"/>
    </source>
</evidence>
<feature type="coiled-coil region" evidence="1">
    <location>
        <begin position="103"/>
        <end position="202"/>
    </location>
</feature>
<feature type="compositionally biased region" description="Polar residues" evidence="2">
    <location>
        <begin position="877"/>
        <end position="891"/>
    </location>
</feature>
<accession>A0A0C3BSL7</accession>
<evidence type="ECO:0000313" key="4">
    <source>
        <dbReference type="Proteomes" id="UP000054097"/>
    </source>
</evidence>